<dbReference type="InterPro" id="IPR012349">
    <property type="entry name" value="Split_barrel_FMN-bd"/>
</dbReference>
<dbReference type="SUPFAM" id="SSF50475">
    <property type="entry name" value="FMN-binding split barrel"/>
    <property type="match status" value="1"/>
</dbReference>
<reference evidence="3 4" key="1">
    <citation type="submission" date="2024-06" db="EMBL/GenBank/DDBJ databases">
        <authorList>
            <person name="Kraege A."/>
            <person name="Thomma B."/>
        </authorList>
    </citation>
    <scope>NUCLEOTIDE SEQUENCE [LARGE SCALE GENOMIC DNA]</scope>
</reference>
<protein>
    <submittedName>
        <fullName evidence="3">G8384 protein</fullName>
    </submittedName>
</protein>
<feature type="compositionally biased region" description="Basic and acidic residues" evidence="1">
    <location>
        <begin position="150"/>
        <end position="166"/>
    </location>
</feature>
<sequence>MLSRDPELDPLGEQQPTEGIMSVAWKSTLNKALDANKHLKYSTFFQLATVRPDGKPSNRTVVFRGFLDDSTKITFTTDTRTFKVEHVKKMPWAEACWYFSDSREQFRLGGDLVIVGPDHPDAHLREARQDAWNNMSTGGRSWFAWPASGRPREPNKEEFEKPVPDKGEEALPSFALVYMDVDTVDYVLLPDVRLGYDSTVTSEGSREWHQQELNP</sequence>
<feature type="region of interest" description="Disordered" evidence="1">
    <location>
        <begin position="144"/>
        <end position="166"/>
    </location>
</feature>
<dbReference type="PANTHER" id="PTHR28243">
    <property type="entry name" value="AGL049CP"/>
    <property type="match status" value="1"/>
</dbReference>
<dbReference type="Gene3D" id="2.30.110.10">
    <property type="entry name" value="Electron Transport, Fmn-binding Protein, Chain A"/>
    <property type="match status" value="1"/>
</dbReference>
<accession>A0ABP1G1A4</accession>
<proteinExistence type="predicted"/>
<comment type="caution">
    <text evidence="3">The sequence shown here is derived from an EMBL/GenBank/DDBJ whole genome shotgun (WGS) entry which is preliminary data.</text>
</comment>
<evidence type="ECO:0000256" key="1">
    <source>
        <dbReference type="SAM" id="MobiDB-lite"/>
    </source>
</evidence>
<evidence type="ECO:0000259" key="2">
    <source>
        <dbReference type="Pfam" id="PF12766"/>
    </source>
</evidence>
<dbReference type="PANTHER" id="PTHR28243:SF1">
    <property type="entry name" value="PYRIDOXAMINE 5'-PHOSPHATE OXIDASE ALR4036 FAMILY FMN-BINDING DOMAIN-CONTAINING PROTEIN"/>
    <property type="match status" value="1"/>
</dbReference>
<organism evidence="3 4">
    <name type="scientific">Coccomyxa viridis</name>
    <dbReference type="NCBI Taxonomy" id="1274662"/>
    <lineage>
        <taxon>Eukaryota</taxon>
        <taxon>Viridiplantae</taxon>
        <taxon>Chlorophyta</taxon>
        <taxon>core chlorophytes</taxon>
        <taxon>Trebouxiophyceae</taxon>
        <taxon>Trebouxiophyceae incertae sedis</taxon>
        <taxon>Coccomyxaceae</taxon>
        <taxon>Coccomyxa</taxon>
    </lineage>
</organism>
<dbReference type="InterPro" id="IPR024624">
    <property type="entry name" value="Pyridox_Oxase_Alr4036_FMN-bd"/>
</dbReference>
<evidence type="ECO:0000313" key="3">
    <source>
        <dbReference type="EMBL" id="CAL5225551.1"/>
    </source>
</evidence>
<dbReference type="EMBL" id="CAXHTA020000012">
    <property type="protein sequence ID" value="CAL5225551.1"/>
    <property type="molecule type" value="Genomic_DNA"/>
</dbReference>
<keyword evidence="4" id="KW-1185">Reference proteome</keyword>
<name>A0ABP1G1A4_9CHLO</name>
<gene>
    <name evidence="3" type="primary">g8384</name>
    <name evidence="3" type="ORF">VP750_LOCUS7210</name>
</gene>
<dbReference type="Proteomes" id="UP001497392">
    <property type="component" value="Unassembled WGS sequence"/>
</dbReference>
<dbReference type="Pfam" id="PF12766">
    <property type="entry name" value="Pyridox_oxase_2"/>
    <property type="match status" value="1"/>
</dbReference>
<feature type="domain" description="Pyridoxamine 5'-phosphate oxidase Alr4036 family FMN-binding" evidence="2">
    <location>
        <begin position="24"/>
        <end position="115"/>
    </location>
</feature>
<evidence type="ECO:0000313" key="4">
    <source>
        <dbReference type="Proteomes" id="UP001497392"/>
    </source>
</evidence>